<evidence type="ECO:0000313" key="2">
    <source>
        <dbReference type="Proteomes" id="UP000325081"/>
    </source>
</evidence>
<gene>
    <name evidence="1" type="ORF">STAS_20135</name>
</gene>
<accession>A0A5A7QDC9</accession>
<name>A0A5A7QDC9_STRAF</name>
<keyword evidence="2" id="KW-1185">Reference proteome</keyword>
<dbReference type="Proteomes" id="UP000325081">
    <property type="component" value="Unassembled WGS sequence"/>
</dbReference>
<protein>
    <submittedName>
        <fullName evidence="1">TGACG motif-binding factor 6</fullName>
    </submittedName>
</protein>
<dbReference type="AlphaFoldDB" id="A0A5A7QDC9"/>
<comment type="caution">
    <text evidence="1">The sequence shown here is derived from an EMBL/GenBank/DDBJ whole genome shotgun (WGS) entry which is preliminary data.</text>
</comment>
<reference evidence="2" key="1">
    <citation type="journal article" date="2019" name="Curr. Biol.">
        <title>Genome Sequence of Striga asiatica Provides Insight into the Evolution of Plant Parasitism.</title>
        <authorList>
            <person name="Yoshida S."/>
            <person name="Kim S."/>
            <person name="Wafula E.K."/>
            <person name="Tanskanen J."/>
            <person name="Kim Y.M."/>
            <person name="Honaas L."/>
            <person name="Yang Z."/>
            <person name="Spallek T."/>
            <person name="Conn C.E."/>
            <person name="Ichihashi Y."/>
            <person name="Cheong K."/>
            <person name="Cui S."/>
            <person name="Der J.P."/>
            <person name="Gundlach H."/>
            <person name="Jiao Y."/>
            <person name="Hori C."/>
            <person name="Ishida J.K."/>
            <person name="Kasahara H."/>
            <person name="Kiba T."/>
            <person name="Kim M.S."/>
            <person name="Koo N."/>
            <person name="Laohavisit A."/>
            <person name="Lee Y.H."/>
            <person name="Lumba S."/>
            <person name="McCourt P."/>
            <person name="Mortimer J.C."/>
            <person name="Mutuku J.M."/>
            <person name="Nomura T."/>
            <person name="Sasaki-Sekimoto Y."/>
            <person name="Seto Y."/>
            <person name="Wang Y."/>
            <person name="Wakatake T."/>
            <person name="Sakakibara H."/>
            <person name="Demura T."/>
            <person name="Yamaguchi S."/>
            <person name="Yoneyama K."/>
            <person name="Manabe R.I."/>
            <person name="Nelson D.C."/>
            <person name="Schulman A.H."/>
            <person name="Timko M.P."/>
            <person name="dePamphilis C.W."/>
            <person name="Choi D."/>
            <person name="Shirasu K."/>
        </authorList>
    </citation>
    <scope>NUCLEOTIDE SEQUENCE [LARGE SCALE GENOMIC DNA]</scope>
    <source>
        <strain evidence="2">cv. UVA1</strain>
    </source>
</reference>
<organism evidence="1 2">
    <name type="scientific">Striga asiatica</name>
    <name type="common">Asiatic witchweed</name>
    <name type="synonym">Buchnera asiatica</name>
    <dbReference type="NCBI Taxonomy" id="4170"/>
    <lineage>
        <taxon>Eukaryota</taxon>
        <taxon>Viridiplantae</taxon>
        <taxon>Streptophyta</taxon>
        <taxon>Embryophyta</taxon>
        <taxon>Tracheophyta</taxon>
        <taxon>Spermatophyta</taxon>
        <taxon>Magnoliopsida</taxon>
        <taxon>eudicotyledons</taxon>
        <taxon>Gunneridae</taxon>
        <taxon>Pentapetalae</taxon>
        <taxon>asterids</taxon>
        <taxon>lamiids</taxon>
        <taxon>Lamiales</taxon>
        <taxon>Orobanchaceae</taxon>
        <taxon>Buchnereae</taxon>
        <taxon>Striga</taxon>
    </lineage>
</organism>
<proteinExistence type="predicted"/>
<evidence type="ECO:0000313" key="1">
    <source>
        <dbReference type="EMBL" id="GER43295.1"/>
    </source>
</evidence>
<dbReference type="EMBL" id="BKCP01006538">
    <property type="protein sequence ID" value="GER43295.1"/>
    <property type="molecule type" value="Genomic_DNA"/>
</dbReference>
<sequence>MLKTAQNKIKLCSVLPLARFWLDQCGPVASRWLGSDRSWHQTRGRCVLVLWLVSASHSVAPMGSSRAYWHGAASCSCLKNSNGLDLSPLLAGKKNSRLQGACRYRTCCSWVVGAEIKRRRRCCSPEMMKRGGTSLTGVGLYSTGRLLLTRRRRKMRDGALVIFGEISRWRIDGTAAGGKGSHSCCARNLTFKRSSIARLGGKSDVGDERIGYGS</sequence>